<accession>A0A3E2WMH4</accession>
<reference evidence="3 4" key="1">
    <citation type="submission" date="2018-08" db="EMBL/GenBank/DDBJ databases">
        <title>A genome reference for cultivated species of the human gut microbiota.</title>
        <authorList>
            <person name="Zou Y."/>
            <person name="Xue W."/>
            <person name="Luo G."/>
        </authorList>
    </citation>
    <scope>NUCLEOTIDE SEQUENCE [LARGE SCALE GENOMIC DNA]</scope>
    <source>
        <strain evidence="3 4">AF19-21</strain>
    </source>
</reference>
<feature type="domain" description="NERD" evidence="2">
    <location>
        <begin position="74"/>
        <end position="176"/>
    </location>
</feature>
<keyword evidence="1" id="KW-1133">Transmembrane helix</keyword>
<keyword evidence="1" id="KW-0812">Transmembrane</keyword>
<name>A0A3E2WMH4_9FIRM</name>
<dbReference type="Pfam" id="PF08378">
    <property type="entry name" value="NERD"/>
    <property type="match status" value="1"/>
</dbReference>
<gene>
    <name evidence="3" type="ORF">DWX41_17215</name>
</gene>
<dbReference type="Proteomes" id="UP000261111">
    <property type="component" value="Unassembled WGS sequence"/>
</dbReference>
<keyword evidence="1" id="KW-0472">Membrane</keyword>
<dbReference type="InterPro" id="IPR011528">
    <property type="entry name" value="NERD"/>
</dbReference>
<dbReference type="EMBL" id="QVIA01000022">
    <property type="protein sequence ID" value="RGC27781.1"/>
    <property type="molecule type" value="Genomic_DNA"/>
</dbReference>
<dbReference type="AlphaFoldDB" id="A0A3E2WMH4"/>
<feature type="transmembrane region" description="Helical" evidence="1">
    <location>
        <begin position="15"/>
        <end position="38"/>
    </location>
</feature>
<protein>
    <submittedName>
        <fullName evidence="3">NERD domain-containing protein</fullName>
    </submittedName>
</protein>
<proteinExistence type="predicted"/>
<evidence type="ECO:0000259" key="2">
    <source>
        <dbReference type="Pfam" id="PF08378"/>
    </source>
</evidence>
<evidence type="ECO:0000313" key="3">
    <source>
        <dbReference type="EMBL" id="RGC27781.1"/>
    </source>
</evidence>
<comment type="caution">
    <text evidence="3">The sequence shown here is derived from an EMBL/GenBank/DDBJ whole genome shotgun (WGS) entry which is preliminary data.</text>
</comment>
<sequence length="255" mass="29520">MYMRWTMGQDAWLELLPGLLLAVGIIAVFKGGSGWYLFRRSIYKEIYSNYLEYAMRKKSLTKLSESYYLDSRFGRHRIFYQLAAAKGEKTPQAYVIILLTSGMYVLDIKNQTGDIEASVRGDFKYQAVEKAKKGEKAKVEIKMMRNPMDEIQYFQSQIVRKLNKEELTIHPIVVFPDASTLTWKDRKMPGSVAVIHRKQVYQTIKEIHEKRADVFCESEIERMYLALAGEALAAEKHSYYSRGRAPRCTASEPIK</sequence>
<organism evidence="3 4">
    <name type="scientific">Hungatella hathewayi</name>
    <dbReference type="NCBI Taxonomy" id="154046"/>
    <lineage>
        <taxon>Bacteria</taxon>
        <taxon>Bacillati</taxon>
        <taxon>Bacillota</taxon>
        <taxon>Clostridia</taxon>
        <taxon>Lachnospirales</taxon>
        <taxon>Lachnospiraceae</taxon>
        <taxon>Hungatella</taxon>
    </lineage>
</organism>
<evidence type="ECO:0000256" key="1">
    <source>
        <dbReference type="SAM" id="Phobius"/>
    </source>
</evidence>
<evidence type="ECO:0000313" key="4">
    <source>
        <dbReference type="Proteomes" id="UP000261111"/>
    </source>
</evidence>